<feature type="region of interest" description="Disordered" evidence="1">
    <location>
        <begin position="50"/>
        <end position="72"/>
    </location>
</feature>
<protein>
    <submittedName>
        <fullName evidence="2">Uncharacterized protein</fullName>
    </submittedName>
</protein>
<dbReference type="HOGENOM" id="CLU_1548203_0_0_1"/>
<dbReference type="OrthoDB" id="191979at2759"/>
<name>A0A0C3FA68_PILCF</name>
<dbReference type="InParanoid" id="A0A0C3FA68"/>
<dbReference type="STRING" id="765440.A0A0C3FA68"/>
<evidence type="ECO:0000313" key="2">
    <source>
        <dbReference type="EMBL" id="KIM76591.1"/>
    </source>
</evidence>
<sequence length="173" mass="19347">MLGADRSVGTKRGRSRQYYLLQPFFRLLVKSPTAALQSVLHVLFLTTPFKSTPKSRPNSKKSPTEEDAVLPEEIWSCEDKEKDGELGGEVTGRLVWESFEKALNEWEDANPDPNTTTGKSGGRSGTPPEVDMDGDRDGDWAGGFGYIARMDISYMHIQQQISIELRYVLSFQG</sequence>
<dbReference type="AlphaFoldDB" id="A0A0C3FA68"/>
<reference evidence="3" key="2">
    <citation type="submission" date="2015-01" db="EMBL/GenBank/DDBJ databases">
        <title>Evolutionary Origins and Diversification of the Mycorrhizal Mutualists.</title>
        <authorList>
            <consortium name="DOE Joint Genome Institute"/>
            <consortium name="Mycorrhizal Genomics Consortium"/>
            <person name="Kohler A."/>
            <person name="Kuo A."/>
            <person name="Nagy L.G."/>
            <person name="Floudas D."/>
            <person name="Copeland A."/>
            <person name="Barry K.W."/>
            <person name="Cichocki N."/>
            <person name="Veneault-Fourrey C."/>
            <person name="LaButti K."/>
            <person name="Lindquist E.A."/>
            <person name="Lipzen A."/>
            <person name="Lundell T."/>
            <person name="Morin E."/>
            <person name="Murat C."/>
            <person name="Riley R."/>
            <person name="Ohm R."/>
            <person name="Sun H."/>
            <person name="Tunlid A."/>
            <person name="Henrissat B."/>
            <person name="Grigoriev I.V."/>
            <person name="Hibbett D.S."/>
            <person name="Martin F."/>
        </authorList>
    </citation>
    <scope>NUCLEOTIDE SEQUENCE [LARGE SCALE GENOMIC DNA]</scope>
    <source>
        <strain evidence="3">F 1598</strain>
    </source>
</reference>
<accession>A0A0C3FA68</accession>
<proteinExistence type="predicted"/>
<evidence type="ECO:0000313" key="3">
    <source>
        <dbReference type="Proteomes" id="UP000054166"/>
    </source>
</evidence>
<dbReference type="Proteomes" id="UP000054166">
    <property type="component" value="Unassembled WGS sequence"/>
</dbReference>
<reference evidence="2 3" key="1">
    <citation type="submission" date="2014-04" db="EMBL/GenBank/DDBJ databases">
        <authorList>
            <consortium name="DOE Joint Genome Institute"/>
            <person name="Kuo A."/>
            <person name="Tarkka M."/>
            <person name="Buscot F."/>
            <person name="Kohler A."/>
            <person name="Nagy L.G."/>
            <person name="Floudas D."/>
            <person name="Copeland A."/>
            <person name="Barry K.W."/>
            <person name="Cichocki N."/>
            <person name="Veneault-Fourrey C."/>
            <person name="LaButti K."/>
            <person name="Lindquist E.A."/>
            <person name="Lipzen A."/>
            <person name="Lundell T."/>
            <person name="Morin E."/>
            <person name="Murat C."/>
            <person name="Sun H."/>
            <person name="Tunlid A."/>
            <person name="Henrissat B."/>
            <person name="Grigoriev I.V."/>
            <person name="Hibbett D.S."/>
            <person name="Martin F."/>
            <person name="Nordberg H.P."/>
            <person name="Cantor M.N."/>
            <person name="Hua S.X."/>
        </authorList>
    </citation>
    <scope>NUCLEOTIDE SEQUENCE [LARGE SCALE GENOMIC DNA]</scope>
    <source>
        <strain evidence="2 3">F 1598</strain>
    </source>
</reference>
<gene>
    <name evidence="2" type="ORF">PILCRDRAFT_12644</name>
</gene>
<organism evidence="2 3">
    <name type="scientific">Piloderma croceum (strain F 1598)</name>
    <dbReference type="NCBI Taxonomy" id="765440"/>
    <lineage>
        <taxon>Eukaryota</taxon>
        <taxon>Fungi</taxon>
        <taxon>Dikarya</taxon>
        <taxon>Basidiomycota</taxon>
        <taxon>Agaricomycotina</taxon>
        <taxon>Agaricomycetes</taxon>
        <taxon>Agaricomycetidae</taxon>
        <taxon>Atheliales</taxon>
        <taxon>Atheliaceae</taxon>
        <taxon>Piloderma</taxon>
    </lineage>
</organism>
<evidence type="ECO:0000256" key="1">
    <source>
        <dbReference type="SAM" id="MobiDB-lite"/>
    </source>
</evidence>
<feature type="region of interest" description="Disordered" evidence="1">
    <location>
        <begin position="105"/>
        <end position="137"/>
    </location>
</feature>
<dbReference type="EMBL" id="KN833033">
    <property type="protein sequence ID" value="KIM76591.1"/>
    <property type="molecule type" value="Genomic_DNA"/>
</dbReference>
<keyword evidence="3" id="KW-1185">Reference proteome</keyword>